<keyword evidence="3" id="KW-0862">Zinc</keyword>
<organism evidence="7 8">
    <name type="scientific">Neolecta irregularis (strain DAH-3)</name>
    <dbReference type="NCBI Taxonomy" id="1198029"/>
    <lineage>
        <taxon>Eukaryota</taxon>
        <taxon>Fungi</taxon>
        <taxon>Dikarya</taxon>
        <taxon>Ascomycota</taxon>
        <taxon>Taphrinomycotina</taxon>
        <taxon>Neolectales</taxon>
        <taxon>Neolectaceae</taxon>
        <taxon>Neolecta</taxon>
    </lineage>
</organism>
<dbReference type="Pfam" id="PF02207">
    <property type="entry name" value="zf-UBR"/>
    <property type="match status" value="1"/>
</dbReference>
<feature type="compositionally biased region" description="Polar residues" evidence="5">
    <location>
        <begin position="209"/>
        <end position="222"/>
    </location>
</feature>
<dbReference type="PANTHER" id="PTHR13513">
    <property type="entry name" value="E3 UBIQUITIN-PROTEIN LIGASE UBR7"/>
    <property type="match status" value="1"/>
</dbReference>
<feature type="zinc finger region" description="UBR-type" evidence="4">
    <location>
        <begin position="45"/>
        <end position="118"/>
    </location>
</feature>
<evidence type="ECO:0000256" key="4">
    <source>
        <dbReference type="PROSITE-ProRule" id="PRU00508"/>
    </source>
</evidence>
<name>A0A1U7LMK9_NEOID</name>
<evidence type="ECO:0000313" key="7">
    <source>
        <dbReference type="EMBL" id="OLL23894.1"/>
    </source>
</evidence>
<feature type="domain" description="UBR-type" evidence="6">
    <location>
        <begin position="45"/>
        <end position="118"/>
    </location>
</feature>
<reference evidence="7 8" key="1">
    <citation type="submission" date="2016-04" db="EMBL/GenBank/DDBJ databases">
        <title>Evolutionary innovation and constraint leading to complex multicellularity in the Ascomycota.</title>
        <authorList>
            <person name="Cisse O."/>
            <person name="Nguyen A."/>
            <person name="Hewitt D.A."/>
            <person name="Jedd G."/>
            <person name="Stajich J.E."/>
        </authorList>
    </citation>
    <scope>NUCLEOTIDE SEQUENCE [LARGE SCALE GENOMIC DNA]</scope>
    <source>
        <strain evidence="7 8">DAH-3</strain>
    </source>
</reference>
<feature type="region of interest" description="Disordered" evidence="5">
    <location>
        <begin position="201"/>
        <end position="228"/>
    </location>
</feature>
<dbReference type="Proteomes" id="UP000186594">
    <property type="component" value="Unassembled WGS sequence"/>
</dbReference>
<gene>
    <name evidence="7" type="ORF">NEOLI_004621</name>
</gene>
<keyword evidence="1" id="KW-0479">Metal-binding</keyword>
<dbReference type="InterPro" id="IPR013083">
    <property type="entry name" value="Znf_RING/FYVE/PHD"/>
</dbReference>
<evidence type="ECO:0000256" key="2">
    <source>
        <dbReference type="ARBA" id="ARBA00022771"/>
    </source>
</evidence>
<dbReference type="PANTHER" id="PTHR13513:SF9">
    <property type="entry name" value="E3 UBIQUITIN-PROTEIN LIGASE UBR7-RELATED"/>
    <property type="match status" value="1"/>
</dbReference>
<dbReference type="GO" id="GO:0005737">
    <property type="term" value="C:cytoplasm"/>
    <property type="evidence" value="ECO:0007669"/>
    <property type="project" value="TreeGrafter"/>
</dbReference>
<evidence type="ECO:0000256" key="1">
    <source>
        <dbReference type="ARBA" id="ARBA00022723"/>
    </source>
</evidence>
<dbReference type="AlphaFoldDB" id="A0A1U7LMK9"/>
<keyword evidence="2" id="KW-0863">Zinc-finger</keyword>
<evidence type="ECO:0000313" key="8">
    <source>
        <dbReference type="Proteomes" id="UP000186594"/>
    </source>
</evidence>
<comment type="caution">
    <text evidence="7">The sequence shown here is derived from an EMBL/GenBank/DDBJ whole genome shotgun (WGS) entry which is preliminary data.</text>
</comment>
<dbReference type="SMART" id="SM00396">
    <property type="entry name" value="ZnF_UBR1"/>
    <property type="match status" value="1"/>
</dbReference>
<evidence type="ECO:0000256" key="5">
    <source>
        <dbReference type="SAM" id="MobiDB-lite"/>
    </source>
</evidence>
<dbReference type="PROSITE" id="PS51157">
    <property type="entry name" value="ZF_UBR"/>
    <property type="match status" value="1"/>
</dbReference>
<dbReference type="CDD" id="cd19677">
    <property type="entry name" value="UBR-box_UBR7"/>
    <property type="match status" value="1"/>
</dbReference>
<accession>A0A1U7LMK9</accession>
<evidence type="ECO:0000259" key="6">
    <source>
        <dbReference type="PROSITE" id="PS51157"/>
    </source>
</evidence>
<protein>
    <submittedName>
        <fullName evidence="7">Protein mlo2</fullName>
    </submittedName>
</protein>
<dbReference type="Gene3D" id="3.30.40.10">
    <property type="entry name" value="Zinc/RING finger domain, C3HC4 (zinc finger)"/>
    <property type="match status" value="1"/>
</dbReference>
<dbReference type="InterPro" id="IPR040204">
    <property type="entry name" value="UBR7"/>
</dbReference>
<dbReference type="CDD" id="cd15542">
    <property type="entry name" value="PHD_UBR7"/>
    <property type="match status" value="1"/>
</dbReference>
<proteinExistence type="predicted"/>
<dbReference type="OMA" id="GAMVYNH"/>
<keyword evidence="8" id="KW-1185">Reference proteome</keyword>
<dbReference type="InterPro" id="IPR047506">
    <property type="entry name" value="UBR7-like_UBR-box"/>
</dbReference>
<dbReference type="InterPro" id="IPR011011">
    <property type="entry name" value="Znf_FYVE_PHD"/>
</dbReference>
<sequence>MSTSAEPSPAAAASGPQESITVIEYIRAQEELENEAREVYPFSHDKCTYFQGPLRQSVYACRSCDPQSPESQRGGICYSCSIECHGDHELVELFSKRDFTCDCGTDRLGSSSCRLRKNREPVNSSNQYDHNFQGRFCVCDQFYNPEEESTMFQCLLCEDWFHDTCLSDVPNHESFEWMVCKSCFEGFPYLARYQASTWSREPIPDDSTVENTDLLDSNSGKRQAQDELTAPSKKIKIYNNGDRGDCTWKRLPLAQNSHANLYLPSNFRDFLCSCVECKRILARYPMIEKEEETYQPPIDQSDNGSLLDAGTRALDSMDRSKAYHGLAAFTQLKGKLKDFFREFARTGQVVTKDDVDGFFGKI</sequence>
<dbReference type="GO" id="GO:0008270">
    <property type="term" value="F:zinc ion binding"/>
    <property type="evidence" value="ECO:0007669"/>
    <property type="project" value="UniProtKB-KW"/>
</dbReference>
<dbReference type="GO" id="GO:0061630">
    <property type="term" value="F:ubiquitin protein ligase activity"/>
    <property type="evidence" value="ECO:0007669"/>
    <property type="project" value="InterPro"/>
</dbReference>
<dbReference type="InterPro" id="IPR003126">
    <property type="entry name" value="Znf_UBR"/>
</dbReference>
<dbReference type="EMBL" id="LXFE01001124">
    <property type="protein sequence ID" value="OLL23894.1"/>
    <property type="molecule type" value="Genomic_DNA"/>
</dbReference>
<dbReference type="OrthoDB" id="5795902at2759"/>
<dbReference type="STRING" id="1198029.A0A1U7LMK9"/>
<evidence type="ECO:0000256" key="3">
    <source>
        <dbReference type="ARBA" id="ARBA00022833"/>
    </source>
</evidence>
<dbReference type="SUPFAM" id="SSF57903">
    <property type="entry name" value="FYVE/PHD zinc finger"/>
    <property type="match status" value="1"/>
</dbReference>